<evidence type="ECO:0000259" key="1">
    <source>
        <dbReference type="Pfam" id="PF17973"/>
    </source>
</evidence>
<comment type="caution">
    <text evidence="2">The sequence shown here is derived from an EMBL/GenBank/DDBJ whole genome shotgun (WGS) entry which is preliminary data.</text>
</comment>
<dbReference type="PANTHER" id="PTHR40094">
    <property type="entry name" value="ALPHA-2-MACROGLOBULIN HOMOLOG"/>
    <property type="match status" value="1"/>
</dbReference>
<accession>A0A645JLW7</accession>
<name>A0A645JLW7_9ZZZZ</name>
<dbReference type="InterPro" id="IPR051802">
    <property type="entry name" value="YfhM-like"/>
</dbReference>
<reference evidence="2" key="1">
    <citation type="submission" date="2019-08" db="EMBL/GenBank/DDBJ databases">
        <authorList>
            <person name="Kucharzyk K."/>
            <person name="Murdoch R.W."/>
            <person name="Higgins S."/>
            <person name="Loffler F."/>
        </authorList>
    </citation>
    <scope>NUCLEOTIDE SEQUENCE</scope>
</reference>
<dbReference type="EMBL" id="VSSQ01145273">
    <property type="protein sequence ID" value="MPN64416.1"/>
    <property type="molecule type" value="Genomic_DNA"/>
</dbReference>
<sequence length="138" mass="15143">MIVRINVNARSWVNTGMVVDKIPAGLEIENLNIAQGEGIASTTIDKVNPAEAMQDPRIQHVEFRDDRFVVAARLQGKLSLFYRARVVTPGKFVFPPIYAEDMYRPDVYGLATGEATLTVTDGKEAKEKAVPASPTAKP</sequence>
<evidence type="ECO:0000313" key="2">
    <source>
        <dbReference type="EMBL" id="MPN64416.1"/>
    </source>
</evidence>
<dbReference type="PANTHER" id="PTHR40094:SF1">
    <property type="entry name" value="UBIQUITIN DOMAIN-CONTAINING PROTEIN"/>
    <property type="match status" value="1"/>
</dbReference>
<proteinExistence type="predicted"/>
<dbReference type="AlphaFoldDB" id="A0A645JLW7"/>
<dbReference type="Pfam" id="PF17973">
    <property type="entry name" value="bMG10"/>
    <property type="match status" value="1"/>
</dbReference>
<dbReference type="InterPro" id="IPR041246">
    <property type="entry name" value="Bact_MG10"/>
</dbReference>
<organism evidence="2">
    <name type="scientific">bioreactor metagenome</name>
    <dbReference type="NCBI Taxonomy" id="1076179"/>
    <lineage>
        <taxon>unclassified sequences</taxon>
        <taxon>metagenomes</taxon>
        <taxon>ecological metagenomes</taxon>
    </lineage>
</organism>
<feature type="domain" description="Bacterial alpha-2-macroglobulin MG10" evidence="1">
    <location>
        <begin position="2"/>
        <end position="106"/>
    </location>
</feature>
<gene>
    <name evidence="2" type="primary">yfhM_7</name>
    <name evidence="2" type="ORF">SDC9_212188</name>
</gene>
<keyword evidence="2" id="KW-0449">Lipoprotein</keyword>
<protein>
    <submittedName>
        <fullName evidence="2">Putative lipoprotein YfhM</fullName>
    </submittedName>
</protein>
<dbReference type="GO" id="GO:0004866">
    <property type="term" value="F:endopeptidase inhibitor activity"/>
    <property type="evidence" value="ECO:0007669"/>
    <property type="project" value="TreeGrafter"/>
</dbReference>